<dbReference type="HOGENOM" id="CLU_794001_0_0_0"/>
<dbReference type="STRING" id="469604.HMPREF0946_00164"/>
<accession>C7XME4</accession>
<reference evidence="2 3" key="1">
    <citation type="submission" date="2013-08" db="EMBL/GenBank/DDBJ databases">
        <title>The Genome Sequence of Fusobacterium sp. 3_1_36A2.</title>
        <authorList>
            <consortium name="The Broad Institute Genome Sequencing Platform"/>
            <person name="Earl A."/>
            <person name="Ward D."/>
            <person name="Feldgarden M."/>
            <person name="Gevers D."/>
            <person name="Strauss J."/>
            <person name="White A."/>
            <person name="Allen-Vercoe E."/>
            <person name="Walker B."/>
            <person name="Young S.K."/>
            <person name="Zeng Q."/>
            <person name="Gargeya S."/>
            <person name="Fitzgerald M."/>
            <person name="Haas B."/>
            <person name="Abouelleil A."/>
            <person name="Alvarado L."/>
            <person name="Arachchi H.M."/>
            <person name="Berlin A.M."/>
            <person name="Chapman S.B."/>
            <person name="Goldberg J."/>
            <person name="Griggs A."/>
            <person name="Gujja S."/>
            <person name="Hansen M."/>
            <person name="Howarth C."/>
            <person name="Imamovic A."/>
            <person name="Larimer J."/>
            <person name="McCowen C."/>
            <person name="Montmayeur A."/>
            <person name="Murphy C."/>
            <person name="Neiman D."/>
            <person name="Pearson M."/>
            <person name="Priest M."/>
            <person name="Roberts A."/>
            <person name="Saif S."/>
            <person name="Shea T."/>
            <person name="Sisk P."/>
            <person name="Sykes S."/>
            <person name="Wortman J."/>
            <person name="Nusbaum C."/>
            <person name="Birren B."/>
        </authorList>
    </citation>
    <scope>NUCLEOTIDE SEQUENCE [LARGE SCALE GENOMIC DNA]</scope>
    <source>
        <strain evidence="2 3">3_1_36A2</strain>
    </source>
</reference>
<organism evidence="2 3">
    <name type="scientific">Fusobacterium vincentii 3_1_36A2</name>
    <dbReference type="NCBI Taxonomy" id="469604"/>
    <lineage>
        <taxon>Bacteria</taxon>
        <taxon>Fusobacteriati</taxon>
        <taxon>Fusobacteriota</taxon>
        <taxon>Fusobacteriia</taxon>
        <taxon>Fusobacteriales</taxon>
        <taxon>Fusobacteriaceae</taxon>
        <taxon>Fusobacterium</taxon>
    </lineage>
</organism>
<proteinExistence type="predicted"/>
<feature type="transmembrane region" description="Helical" evidence="1">
    <location>
        <begin position="211"/>
        <end position="232"/>
    </location>
</feature>
<gene>
    <name evidence="2" type="ORF">HMPREF0946_00164</name>
</gene>
<evidence type="ECO:0000256" key="1">
    <source>
        <dbReference type="SAM" id="Phobius"/>
    </source>
</evidence>
<keyword evidence="1" id="KW-0812">Transmembrane</keyword>
<keyword evidence="1" id="KW-0472">Membrane</keyword>
<feature type="transmembrane region" description="Helical" evidence="1">
    <location>
        <begin position="21"/>
        <end position="38"/>
    </location>
</feature>
<dbReference type="EMBL" id="CP003700">
    <property type="protein sequence ID" value="EEU32091.1"/>
    <property type="molecule type" value="Genomic_DNA"/>
</dbReference>
<name>C7XME4_FUSVC</name>
<feature type="transmembrane region" description="Helical" evidence="1">
    <location>
        <begin position="71"/>
        <end position="89"/>
    </location>
</feature>
<dbReference type="RefSeq" id="WP_008799266.1">
    <property type="nucleotide sequence ID" value="NC_022196.1"/>
</dbReference>
<feature type="transmembrane region" description="Helical" evidence="1">
    <location>
        <begin position="96"/>
        <end position="118"/>
    </location>
</feature>
<dbReference type="AlphaFoldDB" id="C7XME4"/>
<dbReference type="KEGG" id="fnc:HMPREF0946_00164"/>
<feature type="transmembrane region" description="Helical" evidence="1">
    <location>
        <begin position="124"/>
        <end position="149"/>
    </location>
</feature>
<dbReference type="Proteomes" id="UP000016231">
    <property type="component" value="Chromosome"/>
</dbReference>
<evidence type="ECO:0000313" key="3">
    <source>
        <dbReference type="Proteomes" id="UP000016231"/>
    </source>
</evidence>
<dbReference type="OrthoDB" id="10015571at2"/>
<evidence type="ECO:0000313" key="2">
    <source>
        <dbReference type="EMBL" id="EEU32091.1"/>
    </source>
</evidence>
<keyword evidence="1" id="KW-1133">Transmembrane helix</keyword>
<protein>
    <submittedName>
        <fullName evidence="2">Uncharacterized protein</fullName>
    </submittedName>
</protein>
<sequence length="349" mass="41722">MEEILDEIKKYFKEKLGDTKLVKIVMEIMPLGIIYFPIKEMYKTFKLTQVRDYYNLTNSILGINNINEYKLLFFVTILIILFIVVKTLYKDIISRILVSFLFSLMYNFILFLLIFIYLNEDENFLIKFLLNNIEYTFFFCWFIICMFLLKDGDLEKIYNFIKKFSEVKEKINRYKKKKNKLKIIFLQIKRKLRKINQNLKAVSRLIKIQRFFTILAFSLIIWISISSVISMISQNPSKKKIYSYLQGENGIIKVVVYKISENYITQNAKIIENYNGKILILDTRSFYIINKEGIYNEEIKVENFNNIIRGAVINDDEAKIILEKLQDNNSLNELKKMLEVFIGKIYIKK</sequence>